<protein>
    <recommendedName>
        <fullName evidence="1">BTB domain-containing protein</fullName>
    </recommendedName>
</protein>
<evidence type="ECO:0000313" key="3">
    <source>
        <dbReference type="Proteomes" id="UP000800040"/>
    </source>
</evidence>
<dbReference type="Proteomes" id="UP000800040">
    <property type="component" value="Unassembled WGS sequence"/>
</dbReference>
<feature type="domain" description="BTB" evidence="1">
    <location>
        <begin position="1"/>
        <end position="66"/>
    </location>
</feature>
<name>A0A6A5KM62_9PLEO</name>
<dbReference type="Pfam" id="PF00651">
    <property type="entry name" value="BTB"/>
    <property type="match status" value="1"/>
</dbReference>
<dbReference type="OrthoDB" id="3690217at2759"/>
<dbReference type="InterPro" id="IPR000210">
    <property type="entry name" value="BTB/POZ_dom"/>
</dbReference>
<evidence type="ECO:0000313" key="2">
    <source>
        <dbReference type="EMBL" id="KAF1836967.1"/>
    </source>
</evidence>
<organism evidence="2 3">
    <name type="scientific">Decorospora gaudefroyi</name>
    <dbReference type="NCBI Taxonomy" id="184978"/>
    <lineage>
        <taxon>Eukaryota</taxon>
        <taxon>Fungi</taxon>
        <taxon>Dikarya</taxon>
        <taxon>Ascomycota</taxon>
        <taxon>Pezizomycotina</taxon>
        <taxon>Dothideomycetes</taxon>
        <taxon>Pleosporomycetidae</taxon>
        <taxon>Pleosporales</taxon>
        <taxon>Pleosporineae</taxon>
        <taxon>Pleosporaceae</taxon>
        <taxon>Decorospora</taxon>
    </lineage>
</organism>
<proteinExistence type="predicted"/>
<evidence type="ECO:0000259" key="1">
    <source>
        <dbReference type="PROSITE" id="PS50097"/>
    </source>
</evidence>
<dbReference type="InterPro" id="IPR011333">
    <property type="entry name" value="SKP1/BTB/POZ_sf"/>
</dbReference>
<dbReference type="SUPFAM" id="SSF54695">
    <property type="entry name" value="POZ domain"/>
    <property type="match status" value="1"/>
</dbReference>
<dbReference type="EMBL" id="ML975267">
    <property type="protein sequence ID" value="KAF1836967.1"/>
    <property type="molecule type" value="Genomic_DNA"/>
</dbReference>
<keyword evidence="3" id="KW-1185">Reference proteome</keyword>
<feature type="non-terminal residue" evidence="2">
    <location>
        <position position="1"/>
    </location>
</feature>
<dbReference type="PROSITE" id="PS50097">
    <property type="entry name" value="BTB"/>
    <property type="match status" value="1"/>
</dbReference>
<sequence length="223" mass="25367">IVVGAPEEGQRTWELPKALLSKHSAFFAAMVKHDSDNEKLEIPTIAPRDFQNFVYFMHSSIYSLNDQVEEYRNIRAHTAACVIGIRLEAKTYFNCALRKLYLIFHTLAKAQFSNARLSPIRASDIEYVCEQTATAPKDSITALKLKQFFFDALAAHWTQSDALFVGYLDSPNGTSNRNDAPFDTTTWSHVYNTYPDFRTYMANSAAARDASRVAFLRPENEYL</sequence>
<gene>
    <name evidence="2" type="ORF">BDW02DRAFT_481469</name>
</gene>
<reference evidence="2" key="1">
    <citation type="submission" date="2020-01" db="EMBL/GenBank/DDBJ databases">
        <authorList>
            <consortium name="DOE Joint Genome Institute"/>
            <person name="Haridas S."/>
            <person name="Albert R."/>
            <person name="Binder M."/>
            <person name="Bloem J."/>
            <person name="Labutti K."/>
            <person name="Salamov A."/>
            <person name="Andreopoulos B."/>
            <person name="Baker S.E."/>
            <person name="Barry K."/>
            <person name="Bills G."/>
            <person name="Bluhm B.H."/>
            <person name="Cannon C."/>
            <person name="Castanera R."/>
            <person name="Culley D.E."/>
            <person name="Daum C."/>
            <person name="Ezra D."/>
            <person name="Gonzalez J.B."/>
            <person name="Henrissat B."/>
            <person name="Kuo A."/>
            <person name="Liang C."/>
            <person name="Lipzen A."/>
            <person name="Lutzoni F."/>
            <person name="Magnuson J."/>
            <person name="Mondo S."/>
            <person name="Nolan M."/>
            <person name="Ohm R."/>
            <person name="Pangilinan J."/>
            <person name="Park H.-J."/>
            <person name="Ramirez L."/>
            <person name="Alfaro M."/>
            <person name="Sun H."/>
            <person name="Tritt A."/>
            <person name="Yoshinaga Y."/>
            <person name="Zwiers L.-H."/>
            <person name="Turgeon B.G."/>
            <person name="Goodwin S.B."/>
            <person name="Spatafora J.W."/>
            <person name="Crous P.W."/>
            <person name="Grigoriev I.V."/>
        </authorList>
    </citation>
    <scope>NUCLEOTIDE SEQUENCE</scope>
    <source>
        <strain evidence="2">P77</strain>
    </source>
</reference>
<accession>A0A6A5KM62</accession>
<dbReference type="Gene3D" id="3.30.710.10">
    <property type="entry name" value="Potassium Channel Kv1.1, Chain A"/>
    <property type="match status" value="1"/>
</dbReference>
<dbReference type="AlphaFoldDB" id="A0A6A5KM62"/>
<feature type="non-terminal residue" evidence="2">
    <location>
        <position position="223"/>
    </location>
</feature>